<dbReference type="InterPro" id="IPR003439">
    <property type="entry name" value="ABC_transporter-like_ATP-bd"/>
</dbReference>
<evidence type="ECO:0000259" key="5">
    <source>
        <dbReference type="PROSITE" id="PS50893"/>
    </source>
</evidence>
<evidence type="ECO:0000313" key="6">
    <source>
        <dbReference type="EMBL" id="GFP27557.1"/>
    </source>
</evidence>
<dbReference type="GO" id="GO:0016887">
    <property type="term" value="F:ATP hydrolysis activity"/>
    <property type="evidence" value="ECO:0007669"/>
    <property type="project" value="InterPro"/>
</dbReference>
<feature type="domain" description="ABC transporter" evidence="5">
    <location>
        <begin position="20"/>
        <end position="252"/>
    </location>
</feature>
<dbReference type="FunFam" id="3.40.50.300:FF:000425">
    <property type="entry name" value="Probable ABC transporter, ATP-binding subunit"/>
    <property type="match status" value="1"/>
</dbReference>
<dbReference type="PROSITE" id="PS50893">
    <property type="entry name" value="ABC_TRANSPORTER_2"/>
    <property type="match status" value="1"/>
</dbReference>
<gene>
    <name evidence="6" type="ORF">HKBW3S33_00969</name>
</gene>
<dbReference type="Proteomes" id="UP000591948">
    <property type="component" value="Unassembled WGS sequence"/>
</dbReference>
<dbReference type="EMBL" id="BLRY01000044">
    <property type="protein sequence ID" value="GFP27557.1"/>
    <property type="molecule type" value="Genomic_DNA"/>
</dbReference>
<dbReference type="Pfam" id="PF08402">
    <property type="entry name" value="TOBE_2"/>
    <property type="match status" value="1"/>
</dbReference>
<evidence type="ECO:0000256" key="3">
    <source>
        <dbReference type="ARBA" id="ARBA00022840"/>
    </source>
</evidence>
<evidence type="ECO:0000313" key="7">
    <source>
        <dbReference type="Proteomes" id="UP000591948"/>
    </source>
</evidence>
<dbReference type="RefSeq" id="WP_176233358.1">
    <property type="nucleotide sequence ID" value="NZ_BLRY01000044.1"/>
</dbReference>
<dbReference type="Pfam" id="PF00005">
    <property type="entry name" value="ABC_tran"/>
    <property type="match status" value="1"/>
</dbReference>
<sequence length="360" mass="39788">MAFKLNRDNVCARKAWSSHVLLDNVSKSFDKVKAVSGLTLVVEKGEFFSLLGPSGCGKTTTLRLIGGLDRPDEGAITIGNEVVVGEGVWVPPEKRGVGIVFQDYALFPHLTVFKNIAFGLKGCSPKELKQKVMELLEMVGLPHMAHKYPHELSGGERQRITLARSLAPSPKVMLLDEPFSSLDADLRDELRHETKWILKEKGTTTILVTHEQEEALSLSDRVGVLNNGKLEQVGTPDEIYHKPRSRFVADFVGKADFVHGWIEGSLVICDLGMFPLNGDIPDEVRDVELMIRPDDVDFTVEPGGNTVVIEAQFLGAQILYKLLLPDGKAIHSIKPSTKIIPVGSRVKIKVDTKHIVVFRK</sequence>
<dbReference type="InterPro" id="IPR003593">
    <property type="entry name" value="AAA+_ATPase"/>
</dbReference>
<evidence type="ECO:0000256" key="1">
    <source>
        <dbReference type="ARBA" id="ARBA00022448"/>
    </source>
</evidence>
<keyword evidence="2" id="KW-0547">Nucleotide-binding</keyword>
<dbReference type="SUPFAM" id="SSF50331">
    <property type="entry name" value="MOP-like"/>
    <property type="match status" value="1"/>
</dbReference>
<keyword evidence="1" id="KW-0813">Transport</keyword>
<dbReference type="GO" id="GO:0015418">
    <property type="term" value="F:ABC-type quaternary ammonium compound transporting activity"/>
    <property type="evidence" value="ECO:0007669"/>
    <property type="project" value="UniProtKB-EC"/>
</dbReference>
<dbReference type="InterPro" id="IPR008995">
    <property type="entry name" value="Mo/tungstate-bd_C_term_dom"/>
</dbReference>
<dbReference type="InterPro" id="IPR013611">
    <property type="entry name" value="Transp-assoc_OB_typ2"/>
</dbReference>
<keyword evidence="7" id="KW-1185">Reference proteome</keyword>
<keyword evidence="3 6" id="KW-0067">ATP-binding</keyword>
<organism evidence="6 7">
    <name type="scientific">Candidatus Hakubella thermalkaliphila</name>
    <dbReference type="NCBI Taxonomy" id="2754717"/>
    <lineage>
        <taxon>Bacteria</taxon>
        <taxon>Bacillati</taxon>
        <taxon>Actinomycetota</taxon>
        <taxon>Actinomycetota incertae sedis</taxon>
        <taxon>Candidatus Hakubellales</taxon>
        <taxon>Candidatus Hakubellaceae</taxon>
        <taxon>Candidatus Hakubella</taxon>
    </lineage>
</organism>
<accession>A0A6V8P5E1</accession>
<dbReference type="AlphaFoldDB" id="A0A6V8P5E1"/>
<reference evidence="6 7" key="1">
    <citation type="journal article" date="2020" name="Front. Microbiol.">
        <title>Single-cell genomics of novel Actinobacteria with the Wood-Ljungdahl pathway discovered in a serpentinizing system.</title>
        <authorList>
            <person name="Merino N."/>
            <person name="Kawai M."/>
            <person name="Boyd E.S."/>
            <person name="Colman D.R."/>
            <person name="McGlynn S.E."/>
            <person name="Nealson K.H."/>
            <person name="Kurokawa K."/>
            <person name="Hongoh Y."/>
        </authorList>
    </citation>
    <scope>NUCLEOTIDE SEQUENCE [LARGE SCALE GENOMIC DNA]</scope>
    <source>
        <strain evidence="6 7">S33</strain>
    </source>
</reference>
<proteinExistence type="predicted"/>
<dbReference type="InterPro" id="IPR027417">
    <property type="entry name" value="P-loop_NTPase"/>
</dbReference>
<dbReference type="InterPro" id="IPR017871">
    <property type="entry name" value="ABC_transporter-like_CS"/>
</dbReference>
<dbReference type="PANTHER" id="PTHR42781">
    <property type="entry name" value="SPERMIDINE/PUTRESCINE IMPORT ATP-BINDING PROTEIN POTA"/>
    <property type="match status" value="1"/>
</dbReference>
<dbReference type="GO" id="GO:0005524">
    <property type="term" value="F:ATP binding"/>
    <property type="evidence" value="ECO:0007669"/>
    <property type="project" value="UniProtKB-KW"/>
</dbReference>
<dbReference type="PROSITE" id="PS00211">
    <property type="entry name" value="ABC_TRANSPORTER_1"/>
    <property type="match status" value="1"/>
</dbReference>
<dbReference type="SUPFAM" id="SSF52540">
    <property type="entry name" value="P-loop containing nucleoside triphosphate hydrolases"/>
    <property type="match status" value="1"/>
</dbReference>
<comment type="caution">
    <text evidence="6">The sequence shown here is derived from an EMBL/GenBank/DDBJ whole genome shotgun (WGS) entry which is preliminary data.</text>
</comment>
<dbReference type="SMART" id="SM00382">
    <property type="entry name" value="AAA"/>
    <property type="match status" value="1"/>
</dbReference>
<dbReference type="Gene3D" id="3.40.50.300">
    <property type="entry name" value="P-loop containing nucleotide triphosphate hydrolases"/>
    <property type="match status" value="1"/>
</dbReference>
<protein>
    <recommendedName>
        <fullName evidence="4">ABC-type quaternary amine transporter</fullName>
        <ecNumber evidence="4">7.6.2.9</ecNumber>
    </recommendedName>
</protein>
<evidence type="ECO:0000256" key="4">
    <source>
        <dbReference type="ARBA" id="ARBA00066388"/>
    </source>
</evidence>
<dbReference type="EC" id="7.6.2.9" evidence="4"/>
<dbReference type="PANTHER" id="PTHR42781:SF4">
    <property type="entry name" value="SPERMIDINE_PUTRESCINE IMPORT ATP-BINDING PROTEIN POTA"/>
    <property type="match status" value="1"/>
</dbReference>
<name>A0A6V8P5E1_9ACTN</name>
<dbReference type="GO" id="GO:0043190">
    <property type="term" value="C:ATP-binding cassette (ABC) transporter complex"/>
    <property type="evidence" value="ECO:0007669"/>
    <property type="project" value="InterPro"/>
</dbReference>
<dbReference type="InterPro" id="IPR050093">
    <property type="entry name" value="ABC_SmlMolc_Importer"/>
</dbReference>
<evidence type="ECO:0000256" key="2">
    <source>
        <dbReference type="ARBA" id="ARBA00022741"/>
    </source>
</evidence>